<organism evidence="2 3">
    <name type="scientific">Xanthocytophaga flava</name>
    <dbReference type="NCBI Taxonomy" id="3048013"/>
    <lineage>
        <taxon>Bacteria</taxon>
        <taxon>Pseudomonadati</taxon>
        <taxon>Bacteroidota</taxon>
        <taxon>Cytophagia</taxon>
        <taxon>Cytophagales</taxon>
        <taxon>Rhodocytophagaceae</taxon>
        <taxon>Xanthocytophaga</taxon>
    </lineage>
</organism>
<evidence type="ECO:0000313" key="3">
    <source>
        <dbReference type="Proteomes" id="UP001241110"/>
    </source>
</evidence>
<comment type="caution">
    <text evidence="2">The sequence shown here is derived from an EMBL/GenBank/DDBJ whole genome shotgun (WGS) entry which is preliminary data.</text>
</comment>
<dbReference type="RefSeq" id="WP_313988814.1">
    <property type="nucleotide sequence ID" value="NZ_JASJOS010000023.1"/>
</dbReference>
<feature type="compositionally biased region" description="Basic and acidic residues" evidence="1">
    <location>
        <begin position="129"/>
        <end position="146"/>
    </location>
</feature>
<reference evidence="2" key="1">
    <citation type="submission" date="2023-05" db="EMBL/GenBank/DDBJ databases">
        <authorList>
            <person name="Zhang X."/>
        </authorList>
    </citation>
    <scope>NUCLEOTIDE SEQUENCE</scope>
    <source>
        <strain evidence="2">YF14B1</strain>
    </source>
</reference>
<sequence length="214" mass="24692">MFRIQKVATIISFILLMIVFDACRVKRCPFDNCHIRMRHRHPSMMGGGGEAALVYDANAGPESNLGPVYRGIPWWQRYREVKVTPGAKKHKLIKTKDPKIGQGYKPGYKYKHKDNKPWSQRIEKYKKKKIEDAEKEERNAAKKGESLSDEPPADENQQSEDIKIFEGDKQGDASNVTTPKESKKERKAKAKKEKKSKKKKEEVPEETEEEEEGF</sequence>
<evidence type="ECO:0000313" key="2">
    <source>
        <dbReference type="EMBL" id="MDJ1485792.1"/>
    </source>
</evidence>
<feature type="compositionally biased region" description="Basic and acidic residues" evidence="1">
    <location>
        <begin position="160"/>
        <end position="171"/>
    </location>
</feature>
<feature type="region of interest" description="Disordered" evidence="1">
    <location>
        <begin position="95"/>
        <end position="214"/>
    </location>
</feature>
<proteinExistence type="predicted"/>
<dbReference type="Proteomes" id="UP001241110">
    <property type="component" value="Unassembled WGS sequence"/>
</dbReference>
<gene>
    <name evidence="2" type="ORF">QNI16_35250</name>
</gene>
<protein>
    <submittedName>
        <fullName evidence="2">Uncharacterized protein</fullName>
    </submittedName>
</protein>
<dbReference type="EMBL" id="JASJOS010000023">
    <property type="protein sequence ID" value="MDJ1485792.1"/>
    <property type="molecule type" value="Genomic_DNA"/>
</dbReference>
<evidence type="ECO:0000256" key="1">
    <source>
        <dbReference type="SAM" id="MobiDB-lite"/>
    </source>
</evidence>
<accession>A0AAE3UBI3</accession>
<feature type="compositionally biased region" description="Basic residues" evidence="1">
    <location>
        <begin position="185"/>
        <end position="198"/>
    </location>
</feature>
<feature type="compositionally biased region" description="Acidic residues" evidence="1">
    <location>
        <begin position="203"/>
        <end position="214"/>
    </location>
</feature>
<name>A0AAE3UBI3_9BACT</name>
<dbReference type="AlphaFoldDB" id="A0AAE3UBI3"/>